<protein>
    <recommendedName>
        <fullName evidence="2">GH16 domain-containing protein</fullName>
    </recommendedName>
</protein>
<dbReference type="SUPFAM" id="SSF49899">
    <property type="entry name" value="Concanavalin A-like lectins/glucanases"/>
    <property type="match status" value="1"/>
</dbReference>
<reference evidence="3" key="1">
    <citation type="submission" date="2022-08" db="EMBL/GenBank/DDBJ databases">
        <title>Draft genome sequencing of Roseisolibacter agri AW1220.</title>
        <authorList>
            <person name="Tobiishi Y."/>
            <person name="Tonouchi A."/>
        </authorList>
    </citation>
    <scope>NUCLEOTIDE SEQUENCE</scope>
    <source>
        <strain evidence="3">AW1220</strain>
    </source>
</reference>
<dbReference type="InterPro" id="IPR013320">
    <property type="entry name" value="ConA-like_dom_sf"/>
</dbReference>
<dbReference type="Pfam" id="PF26113">
    <property type="entry name" value="GH16_XgeA"/>
    <property type="match status" value="1"/>
</dbReference>
<proteinExistence type="inferred from homology"/>
<dbReference type="GO" id="GO:0004553">
    <property type="term" value="F:hydrolase activity, hydrolyzing O-glycosyl compounds"/>
    <property type="evidence" value="ECO:0007669"/>
    <property type="project" value="InterPro"/>
</dbReference>
<dbReference type="EMBL" id="BRXS01000003">
    <property type="protein sequence ID" value="GLC25287.1"/>
    <property type="molecule type" value="Genomic_DNA"/>
</dbReference>
<organism evidence="3 4">
    <name type="scientific">Roseisolibacter agri</name>
    <dbReference type="NCBI Taxonomy" id="2014610"/>
    <lineage>
        <taxon>Bacteria</taxon>
        <taxon>Pseudomonadati</taxon>
        <taxon>Gemmatimonadota</taxon>
        <taxon>Gemmatimonadia</taxon>
        <taxon>Gemmatimonadales</taxon>
        <taxon>Gemmatimonadaceae</taxon>
        <taxon>Roseisolibacter</taxon>
    </lineage>
</organism>
<dbReference type="PROSITE" id="PS51257">
    <property type="entry name" value="PROKAR_LIPOPROTEIN"/>
    <property type="match status" value="1"/>
</dbReference>
<dbReference type="Gene3D" id="2.60.120.200">
    <property type="match status" value="1"/>
</dbReference>
<dbReference type="PROSITE" id="PS51762">
    <property type="entry name" value="GH16_2"/>
    <property type="match status" value="1"/>
</dbReference>
<dbReference type="InterPro" id="IPR000757">
    <property type="entry name" value="Beta-glucanase-like"/>
</dbReference>
<sequence>MCTALVRVAVIAALVTGCHTPPAGSTLVFGDEFSGLSIDRAKWIVYTGPVYNAELQAYVDDTATAYVRDGMLVLQARARAHRDTAGRAVEFVSARLHGRTTFRYGTIAARMKLPTGAGLWPAFWLLGEGAWPAHGEIDVMEYLQDLFRAFTSNNVTGVD</sequence>
<evidence type="ECO:0000313" key="3">
    <source>
        <dbReference type="EMBL" id="GLC25287.1"/>
    </source>
</evidence>
<accession>A0AA37V2I0</accession>
<keyword evidence="4" id="KW-1185">Reference proteome</keyword>
<dbReference type="PANTHER" id="PTHR10963">
    <property type="entry name" value="GLYCOSYL HYDROLASE-RELATED"/>
    <property type="match status" value="1"/>
</dbReference>
<evidence type="ECO:0000259" key="2">
    <source>
        <dbReference type="PROSITE" id="PS51762"/>
    </source>
</evidence>
<dbReference type="GO" id="GO:0005975">
    <property type="term" value="P:carbohydrate metabolic process"/>
    <property type="evidence" value="ECO:0007669"/>
    <property type="project" value="InterPro"/>
</dbReference>
<gene>
    <name evidence="3" type="ORF">rosag_18000</name>
</gene>
<comment type="caution">
    <text evidence="3">The sequence shown here is derived from an EMBL/GenBank/DDBJ whole genome shotgun (WGS) entry which is preliminary data.</text>
</comment>
<comment type="similarity">
    <text evidence="1">Belongs to the glycosyl hydrolase 16 family.</text>
</comment>
<feature type="domain" description="GH16" evidence="2">
    <location>
        <begin position="31"/>
        <end position="159"/>
    </location>
</feature>
<dbReference type="AlphaFoldDB" id="A0AA37V2I0"/>
<dbReference type="PANTHER" id="PTHR10963:SF55">
    <property type="entry name" value="GLYCOSIDE HYDROLASE FAMILY 16 PROTEIN"/>
    <property type="match status" value="1"/>
</dbReference>
<evidence type="ECO:0000313" key="4">
    <source>
        <dbReference type="Proteomes" id="UP001161325"/>
    </source>
</evidence>
<name>A0AA37V2I0_9BACT</name>
<dbReference type="InterPro" id="IPR050546">
    <property type="entry name" value="Glycosyl_Hydrlase_16"/>
</dbReference>
<dbReference type="Proteomes" id="UP001161325">
    <property type="component" value="Unassembled WGS sequence"/>
</dbReference>
<evidence type="ECO:0000256" key="1">
    <source>
        <dbReference type="ARBA" id="ARBA00006865"/>
    </source>
</evidence>
<dbReference type="CDD" id="cd08023">
    <property type="entry name" value="GH16_laminarinase_like"/>
    <property type="match status" value="1"/>
</dbReference>